<dbReference type="Proteomes" id="UP000653454">
    <property type="component" value="Unassembled WGS sequence"/>
</dbReference>
<dbReference type="InterPro" id="IPR013783">
    <property type="entry name" value="Ig-like_fold"/>
</dbReference>
<comment type="caution">
    <text evidence="1">The sequence shown here is derived from an EMBL/GenBank/DDBJ whole genome shotgun (WGS) entry which is preliminary data.</text>
</comment>
<accession>A0A8S4GAV5</accession>
<dbReference type="Gene3D" id="2.60.40.10">
    <property type="entry name" value="Immunoglobulins"/>
    <property type="match status" value="1"/>
</dbReference>
<dbReference type="SUPFAM" id="SSF52058">
    <property type="entry name" value="L domain-like"/>
    <property type="match status" value="1"/>
</dbReference>
<dbReference type="AlphaFoldDB" id="A0A8S4GAV5"/>
<dbReference type="EMBL" id="CAJHNJ030000123">
    <property type="protein sequence ID" value="CAG9136042.1"/>
    <property type="molecule type" value="Genomic_DNA"/>
</dbReference>
<name>A0A8S4GAV5_PLUXY</name>
<dbReference type="SUPFAM" id="SSF49265">
    <property type="entry name" value="Fibronectin type III"/>
    <property type="match status" value="1"/>
</dbReference>
<dbReference type="InterPro" id="IPR032675">
    <property type="entry name" value="LRR_dom_sf"/>
</dbReference>
<reference evidence="1" key="1">
    <citation type="submission" date="2020-11" db="EMBL/GenBank/DDBJ databases">
        <authorList>
            <person name="Whiteford S."/>
        </authorList>
    </citation>
    <scope>NUCLEOTIDE SEQUENCE</scope>
</reference>
<protein>
    <submittedName>
        <fullName evidence="1">(diamondback moth) hypothetical protein</fullName>
    </submittedName>
</protein>
<dbReference type="InterPro" id="IPR036116">
    <property type="entry name" value="FN3_sf"/>
</dbReference>
<gene>
    <name evidence="1" type="ORF">PLXY2_LOCUS14319</name>
</gene>
<evidence type="ECO:0000313" key="2">
    <source>
        <dbReference type="Proteomes" id="UP000653454"/>
    </source>
</evidence>
<dbReference type="Gene3D" id="3.80.10.10">
    <property type="entry name" value="Ribonuclease Inhibitor"/>
    <property type="match status" value="1"/>
</dbReference>
<proteinExistence type="predicted"/>
<evidence type="ECO:0000313" key="1">
    <source>
        <dbReference type="EMBL" id="CAG9136042.1"/>
    </source>
</evidence>
<organism evidence="1 2">
    <name type="scientific">Plutella xylostella</name>
    <name type="common">Diamondback moth</name>
    <name type="synonym">Plutella maculipennis</name>
    <dbReference type="NCBI Taxonomy" id="51655"/>
    <lineage>
        <taxon>Eukaryota</taxon>
        <taxon>Metazoa</taxon>
        <taxon>Ecdysozoa</taxon>
        <taxon>Arthropoda</taxon>
        <taxon>Hexapoda</taxon>
        <taxon>Insecta</taxon>
        <taxon>Pterygota</taxon>
        <taxon>Neoptera</taxon>
        <taxon>Endopterygota</taxon>
        <taxon>Lepidoptera</taxon>
        <taxon>Glossata</taxon>
        <taxon>Ditrysia</taxon>
        <taxon>Yponomeutoidea</taxon>
        <taxon>Plutellidae</taxon>
        <taxon>Plutella</taxon>
    </lineage>
</organism>
<sequence length="418" mass="47842">MNIIVCYERRKISQDVPQIIPLLLVLFSILRAENTLGCPSDLVSSKCSCYDFEDGVFVDCQEATAKDIKNTLKNVTNINSLSVIDLDEDDEYLGPNFIPPGVCVKHVHISQTNLRDLADDSFEHLRKCLETLSIVSAFRNLNKITLIDLDRNKLHNLSLELLTSIESHIQEITLKDNIMICNCEKDNTWVWIQDHPKIIKPTAVSCLNNEYPTEKCDIPIISQLSIDKHKDNSVSVSWFIRNRTAIKSLQLLYYAEDIDSEVKRENLERDEVSARLNDLEPNANYVVCVITLDEDPLDLEDFTQIIETNNTYLKYNGTEETRRNQEVAASILMHSPSNNFYLTIEKSALIIGHDILINDSCSVNPFDGKRFVRIFSYGCRVRLQLDTFCHRDRKCSVSLQTVLELHEVFSASSHRARP</sequence>
<keyword evidence="2" id="KW-1185">Reference proteome</keyword>